<dbReference type="Proteomes" id="UP000451233">
    <property type="component" value="Unassembled WGS sequence"/>
</dbReference>
<keyword evidence="1" id="KW-1133">Transmembrane helix</keyword>
<gene>
    <name evidence="3" type="ORF">GS398_19220</name>
</gene>
<feature type="transmembrane region" description="Helical" evidence="1">
    <location>
        <begin position="12"/>
        <end position="29"/>
    </location>
</feature>
<dbReference type="GO" id="GO:0009103">
    <property type="term" value="P:lipopolysaccharide biosynthetic process"/>
    <property type="evidence" value="ECO:0007669"/>
    <property type="project" value="TreeGrafter"/>
</dbReference>
<feature type="domain" description="Acyltransferase 3" evidence="2">
    <location>
        <begin position="8"/>
        <end position="357"/>
    </location>
</feature>
<proteinExistence type="predicted"/>
<comment type="caution">
    <text evidence="3">The sequence shown here is derived from an EMBL/GenBank/DDBJ whole genome shotgun (WGS) entry which is preliminary data.</text>
</comment>
<dbReference type="PANTHER" id="PTHR23028:SF53">
    <property type="entry name" value="ACYL_TRANSF_3 DOMAIN-CONTAINING PROTEIN"/>
    <property type="match status" value="1"/>
</dbReference>
<feature type="transmembrane region" description="Helical" evidence="1">
    <location>
        <begin position="89"/>
        <end position="108"/>
    </location>
</feature>
<feature type="transmembrane region" description="Helical" evidence="1">
    <location>
        <begin position="340"/>
        <end position="364"/>
    </location>
</feature>
<keyword evidence="4" id="KW-1185">Reference proteome</keyword>
<dbReference type="RefSeq" id="WP_160908447.1">
    <property type="nucleotide sequence ID" value="NZ_WVHS01000005.1"/>
</dbReference>
<evidence type="ECO:0000313" key="3">
    <source>
        <dbReference type="EMBL" id="MXV17438.1"/>
    </source>
</evidence>
<keyword evidence="3" id="KW-0012">Acyltransferase</keyword>
<evidence type="ECO:0000259" key="2">
    <source>
        <dbReference type="Pfam" id="PF01757"/>
    </source>
</evidence>
<feature type="transmembrane region" description="Helical" evidence="1">
    <location>
        <begin position="298"/>
        <end position="320"/>
    </location>
</feature>
<feature type="transmembrane region" description="Helical" evidence="1">
    <location>
        <begin position="177"/>
        <end position="195"/>
    </location>
</feature>
<dbReference type="InterPro" id="IPR050879">
    <property type="entry name" value="Acyltransferase_3"/>
</dbReference>
<dbReference type="GO" id="GO:0016020">
    <property type="term" value="C:membrane"/>
    <property type="evidence" value="ECO:0007669"/>
    <property type="project" value="TreeGrafter"/>
</dbReference>
<keyword evidence="1" id="KW-0472">Membrane</keyword>
<name>A0A7K1Y2W7_9SPHI</name>
<feature type="transmembrane region" description="Helical" evidence="1">
    <location>
        <begin position="267"/>
        <end position="286"/>
    </location>
</feature>
<reference evidence="3 4" key="1">
    <citation type="submission" date="2019-11" db="EMBL/GenBank/DDBJ databases">
        <title>Pedobacter sp. HMF7056 Genome sequencing and assembly.</title>
        <authorList>
            <person name="Kang H."/>
            <person name="Kim H."/>
            <person name="Joh K."/>
        </authorList>
    </citation>
    <scope>NUCLEOTIDE SEQUENCE [LARGE SCALE GENOMIC DNA]</scope>
    <source>
        <strain evidence="3 4">HMF7056</strain>
    </source>
</reference>
<keyword evidence="3" id="KW-0808">Transferase</keyword>
<feature type="transmembrane region" description="Helical" evidence="1">
    <location>
        <begin position="237"/>
        <end position="255"/>
    </location>
</feature>
<evidence type="ECO:0000256" key="1">
    <source>
        <dbReference type="SAM" id="Phobius"/>
    </source>
</evidence>
<feature type="transmembrane region" description="Helical" evidence="1">
    <location>
        <begin position="49"/>
        <end position="68"/>
    </location>
</feature>
<protein>
    <submittedName>
        <fullName evidence="3">Acyltransferase family protein</fullName>
    </submittedName>
</protein>
<dbReference type="PANTHER" id="PTHR23028">
    <property type="entry name" value="ACETYLTRANSFERASE"/>
    <property type="match status" value="1"/>
</dbReference>
<accession>A0A7K1Y2W7</accession>
<dbReference type="GO" id="GO:0016747">
    <property type="term" value="F:acyltransferase activity, transferring groups other than amino-acyl groups"/>
    <property type="evidence" value="ECO:0007669"/>
    <property type="project" value="InterPro"/>
</dbReference>
<feature type="transmembrane region" description="Helical" evidence="1">
    <location>
        <begin position="201"/>
        <end position="225"/>
    </location>
</feature>
<keyword evidence="1" id="KW-0812">Transmembrane</keyword>
<dbReference type="Pfam" id="PF01757">
    <property type="entry name" value="Acyl_transf_3"/>
    <property type="match status" value="1"/>
</dbReference>
<evidence type="ECO:0000313" key="4">
    <source>
        <dbReference type="Proteomes" id="UP000451233"/>
    </source>
</evidence>
<dbReference type="EMBL" id="WVHS01000005">
    <property type="protein sequence ID" value="MXV17438.1"/>
    <property type="molecule type" value="Genomic_DNA"/>
</dbReference>
<feature type="transmembrane region" description="Helical" evidence="1">
    <location>
        <begin position="128"/>
        <end position="156"/>
    </location>
</feature>
<dbReference type="AlphaFoldDB" id="A0A7K1Y2W7"/>
<dbReference type="InterPro" id="IPR002656">
    <property type="entry name" value="Acyl_transf_3_dom"/>
</dbReference>
<organism evidence="3 4">
    <name type="scientific">Hufsiella ginkgonis</name>
    <dbReference type="NCBI Taxonomy" id="2695274"/>
    <lineage>
        <taxon>Bacteria</taxon>
        <taxon>Pseudomonadati</taxon>
        <taxon>Bacteroidota</taxon>
        <taxon>Sphingobacteriia</taxon>
        <taxon>Sphingobacteriales</taxon>
        <taxon>Sphingobacteriaceae</taxon>
        <taxon>Hufsiella</taxon>
    </lineage>
</organism>
<sequence length="378" mass="44061">MNAPRHIPELDGVRGLAVLIIMVYHFKFVERSSSLYIDKLYNRVLELGWISVDLFFVLSGFLITGILLDKKKTRYFFTSFYYRRALRIFPLYYLFLFMMFGIVFPFLIHHADPFEAEKVRYAQSLNGWFWIYLANVKQAIAGRFVLAGVGHLWSLAIEEQFYMMWPVLVYFTTKTSLRNISIGLIIFSLVTRLYLKFVAGWGIDAIFLFTPARLDTLSFGCLAAIAVRSEVKINYRLMNYVFYLLVGVAVVFYAVHGLKYSDAEKPTFMLSYTLSGMMFGVLILMLQSSYPVFYRGLFVNKFLLFLGKYSYALYMFHPIIRFVMAKLLGKPVMVHGSEVPWIIGFTLICIAISIIISQISWHLYEKQFLKLKDRFFKA</sequence>